<gene>
    <name evidence="2" type="ORF">DCAR_029812</name>
</gene>
<protein>
    <submittedName>
        <fullName evidence="2">Uncharacterized protein</fullName>
    </submittedName>
</protein>
<name>A0A175YF74_DAUCS</name>
<accession>A0A175YF74</accession>
<dbReference type="Gramene" id="KZM82314">
    <property type="protein sequence ID" value="KZM82314"/>
    <property type="gene ID" value="DCAR_029812"/>
</dbReference>
<evidence type="ECO:0000313" key="2">
    <source>
        <dbReference type="EMBL" id="KZM82314.1"/>
    </source>
</evidence>
<dbReference type="AlphaFoldDB" id="A0A175YF74"/>
<comment type="caution">
    <text evidence="2">The sequence shown here is derived from an EMBL/GenBank/DDBJ whole genome shotgun (WGS) entry which is preliminary data.</text>
</comment>
<evidence type="ECO:0000256" key="1">
    <source>
        <dbReference type="SAM" id="MobiDB-lite"/>
    </source>
</evidence>
<dbReference type="EMBL" id="LNRQ01000009">
    <property type="protein sequence ID" value="KZM82314.1"/>
    <property type="molecule type" value="Genomic_DNA"/>
</dbReference>
<sequence>MDDLQEGCPLSSVAASSNKNRKGKSPRTPFSDLTNLTNCSSLKSTFNGMLSNEQVNINVNTKKGLAAACSDCVSRSPVCINLFQKADVHLPSRGLFSSENNNVNIQSTPALSGFNLQPQRFNTKTHSYVHGKRRKPGDEQQDVHLEQMPKQRTKKSRLHVPDDLSCITRNILTNQTKPIHSSALSTHLDDGESSFIADHELYDDFLGDDGIVMSF</sequence>
<organism evidence="2">
    <name type="scientific">Daucus carota subsp. sativus</name>
    <name type="common">Carrot</name>
    <dbReference type="NCBI Taxonomy" id="79200"/>
    <lineage>
        <taxon>Eukaryota</taxon>
        <taxon>Viridiplantae</taxon>
        <taxon>Streptophyta</taxon>
        <taxon>Embryophyta</taxon>
        <taxon>Tracheophyta</taxon>
        <taxon>Spermatophyta</taxon>
        <taxon>Magnoliopsida</taxon>
        <taxon>eudicotyledons</taxon>
        <taxon>Gunneridae</taxon>
        <taxon>Pentapetalae</taxon>
        <taxon>asterids</taxon>
        <taxon>campanulids</taxon>
        <taxon>Apiales</taxon>
        <taxon>Apiaceae</taxon>
        <taxon>Apioideae</taxon>
        <taxon>Scandiceae</taxon>
        <taxon>Daucinae</taxon>
        <taxon>Daucus</taxon>
        <taxon>Daucus sect. Daucus</taxon>
    </lineage>
</organism>
<feature type="region of interest" description="Disordered" evidence="1">
    <location>
        <begin position="1"/>
        <end position="31"/>
    </location>
</feature>
<reference evidence="2" key="1">
    <citation type="journal article" date="2016" name="Nat. Genet.">
        <title>A high-quality carrot genome assembly provides new insights into carotenoid accumulation and asterid genome evolution.</title>
        <authorList>
            <person name="Iorizzo M."/>
            <person name="Ellison S."/>
            <person name="Senalik D."/>
            <person name="Zeng P."/>
            <person name="Satapoomin P."/>
            <person name="Huang J."/>
            <person name="Bowman M."/>
            <person name="Iovene M."/>
            <person name="Sanseverino W."/>
            <person name="Cavagnaro P."/>
            <person name="Yildiz M."/>
            <person name="Macko-Podgorni A."/>
            <person name="Moranska E."/>
            <person name="Grzebelus E."/>
            <person name="Grzebelus D."/>
            <person name="Ashrafi H."/>
            <person name="Zheng Z."/>
            <person name="Cheng S."/>
            <person name="Spooner D."/>
            <person name="Van Deynze A."/>
            <person name="Simon P."/>
        </authorList>
    </citation>
    <scope>NUCLEOTIDE SEQUENCE [LARGE SCALE GENOMIC DNA]</scope>
    <source>
        <tissue evidence="2">Leaf</tissue>
    </source>
</reference>
<proteinExistence type="predicted"/>